<dbReference type="Pfam" id="PF13360">
    <property type="entry name" value="PQQ_2"/>
    <property type="match status" value="2"/>
</dbReference>
<dbReference type="InterPro" id="IPR018391">
    <property type="entry name" value="PQQ_b-propeller_rpt"/>
</dbReference>
<dbReference type="PANTHER" id="PTHR21419:SF23">
    <property type="entry name" value="PROTEIN DEFECTIVE IN EXINE FORMATION 1"/>
    <property type="match status" value="1"/>
</dbReference>
<keyword evidence="2" id="KW-0812">Transmembrane</keyword>
<dbReference type="InterPro" id="IPR011047">
    <property type="entry name" value="Quinoprotein_ADH-like_sf"/>
</dbReference>
<keyword evidence="3" id="KW-1133">Transmembrane helix</keyword>
<proteinExistence type="predicted"/>
<feature type="domain" description="Pyrrolo-quinoline quinone repeat" evidence="5">
    <location>
        <begin position="11"/>
        <end position="144"/>
    </location>
</feature>
<dbReference type="SMART" id="SM00564">
    <property type="entry name" value="PQQ"/>
    <property type="match status" value="4"/>
</dbReference>
<keyword evidence="7" id="KW-1185">Reference proteome</keyword>
<dbReference type="EMBL" id="JBHSXH010000015">
    <property type="protein sequence ID" value="MFC6826606.1"/>
    <property type="molecule type" value="Genomic_DNA"/>
</dbReference>
<dbReference type="InterPro" id="IPR002372">
    <property type="entry name" value="PQQ_rpt_dom"/>
</dbReference>
<dbReference type="InterPro" id="IPR015943">
    <property type="entry name" value="WD40/YVTN_repeat-like_dom_sf"/>
</dbReference>
<evidence type="ECO:0000313" key="6">
    <source>
        <dbReference type="EMBL" id="MFC6826606.1"/>
    </source>
</evidence>
<dbReference type="GO" id="GO:0016020">
    <property type="term" value="C:membrane"/>
    <property type="evidence" value="ECO:0007669"/>
    <property type="project" value="UniProtKB-SubCell"/>
</dbReference>
<accession>A0ABD5U148</accession>
<dbReference type="Gene3D" id="2.130.10.10">
    <property type="entry name" value="YVTN repeat-like/Quinoprotein amine dehydrogenase"/>
    <property type="match status" value="2"/>
</dbReference>
<dbReference type="AlphaFoldDB" id="A0ABD5U148"/>
<evidence type="ECO:0000313" key="7">
    <source>
        <dbReference type="Proteomes" id="UP001596408"/>
    </source>
</evidence>
<evidence type="ECO:0000256" key="1">
    <source>
        <dbReference type="ARBA" id="ARBA00004167"/>
    </source>
</evidence>
<dbReference type="InterPro" id="IPR045232">
    <property type="entry name" value="FAM234"/>
</dbReference>
<feature type="domain" description="Pyrrolo-quinoline quinone repeat" evidence="5">
    <location>
        <begin position="256"/>
        <end position="369"/>
    </location>
</feature>
<comment type="subcellular location">
    <subcellularLocation>
        <location evidence="1">Membrane</location>
        <topology evidence="1">Single-pass membrane protein</topology>
    </subcellularLocation>
</comment>
<sequence length="409" mass="41678">MRVVTALVALVVAGGLLAVAGYGLVGADGATLSASWVSDTGRQISSNHHAVAVADGSVYAPISGADGSDRCALVAIDAESGATTWRYGIPPANCTIHSVADPAVADVTGDGAPEVVAATTEKEVTGFDPEDGEVTFRHGLSDYGYTKPVVADIAPAPGEELVVADVTGTVFVVGADGTERWTYAFDEYVWSQPVVADFDSDGEPELLVAGKSGTAVLFSGNGSVEWRSAVADGDAVTWATTGQADDDAALEAVFSTVDGDAVAVDGSDGDVEWRRNVGEFAAVNAFSAGGPDAAATVYVTSKDGRVRALDAETGAVRWTTEVVTERVQMMPPPSLGDVDGDGAAELVAPGNDGSVTVLDPATGDVVATYARDAPIFAPATLSDADGDGTSEAYVIYADGRVVRLKYEAS</sequence>
<keyword evidence="4" id="KW-0472">Membrane</keyword>
<evidence type="ECO:0000256" key="4">
    <source>
        <dbReference type="ARBA" id="ARBA00023136"/>
    </source>
</evidence>
<evidence type="ECO:0000256" key="3">
    <source>
        <dbReference type="ARBA" id="ARBA00022989"/>
    </source>
</evidence>
<gene>
    <name evidence="6" type="ORF">ACFQEV_16615</name>
</gene>
<dbReference type="PANTHER" id="PTHR21419">
    <property type="match status" value="1"/>
</dbReference>
<evidence type="ECO:0000256" key="2">
    <source>
        <dbReference type="ARBA" id="ARBA00022692"/>
    </source>
</evidence>
<dbReference type="RefSeq" id="WP_379698463.1">
    <property type="nucleotide sequence ID" value="NZ_JBHSXH010000015.1"/>
</dbReference>
<protein>
    <submittedName>
        <fullName evidence="6">PQQ-binding-like beta-propeller repeat protein</fullName>
    </submittedName>
</protein>
<dbReference type="SUPFAM" id="SSF50998">
    <property type="entry name" value="Quinoprotein alcohol dehydrogenase-like"/>
    <property type="match status" value="2"/>
</dbReference>
<name>A0ABD5U148_9EURY</name>
<dbReference type="Proteomes" id="UP001596408">
    <property type="component" value="Unassembled WGS sequence"/>
</dbReference>
<organism evidence="6 7">
    <name type="scientific">Halopelagius fulvigenes</name>
    <dbReference type="NCBI Taxonomy" id="1198324"/>
    <lineage>
        <taxon>Archaea</taxon>
        <taxon>Methanobacteriati</taxon>
        <taxon>Methanobacteriota</taxon>
        <taxon>Stenosarchaea group</taxon>
        <taxon>Halobacteria</taxon>
        <taxon>Halobacteriales</taxon>
        <taxon>Haloferacaceae</taxon>
    </lineage>
</organism>
<reference evidence="6 7" key="1">
    <citation type="journal article" date="2019" name="Int. J. Syst. Evol. Microbiol.">
        <title>The Global Catalogue of Microorganisms (GCM) 10K type strain sequencing project: providing services to taxonomists for standard genome sequencing and annotation.</title>
        <authorList>
            <consortium name="The Broad Institute Genomics Platform"/>
            <consortium name="The Broad Institute Genome Sequencing Center for Infectious Disease"/>
            <person name="Wu L."/>
            <person name="Ma J."/>
        </authorList>
    </citation>
    <scope>NUCLEOTIDE SEQUENCE [LARGE SCALE GENOMIC DNA]</scope>
    <source>
        <strain evidence="6 7">YIM 94188</strain>
    </source>
</reference>
<comment type="caution">
    <text evidence="6">The sequence shown here is derived from an EMBL/GenBank/DDBJ whole genome shotgun (WGS) entry which is preliminary data.</text>
</comment>
<evidence type="ECO:0000259" key="5">
    <source>
        <dbReference type="Pfam" id="PF13360"/>
    </source>
</evidence>